<dbReference type="EMBL" id="CABIKO010000201">
    <property type="protein sequence ID" value="VVA30912.1"/>
    <property type="molecule type" value="Genomic_DNA"/>
</dbReference>
<evidence type="ECO:0000313" key="2">
    <source>
        <dbReference type="EMBL" id="VVA30912.1"/>
    </source>
</evidence>
<dbReference type="Gramene" id="VVA30912">
    <property type="protein sequence ID" value="VVA30912"/>
    <property type="gene ID" value="Prudul26B015636"/>
</dbReference>
<name>A0A5E4FTZ0_PRUDU</name>
<gene>
    <name evidence="2" type="ORF">ALMOND_2B015636</name>
</gene>
<feature type="domain" description="RNase H type-1" evidence="1">
    <location>
        <begin position="48"/>
        <end position="129"/>
    </location>
</feature>
<evidence type="ECO:0000259" key="1">
    <source>
        <dbReference type="Pfam" id="PF13456"/>
    </source>
</evidence>
<protein>
    <submittedName>
        <fullName evidence="2">PREDICTED: non-ltr retroelement reverse mRNAase</fullName>
    </submittedName>
</protein>
<accession>A0A5E4FTZ0</accession>
<reference evidence="3" key="1">
    <citation type="journal article" date="2020" name="Plant J.">
        <title>Transposons played a major role in the diversification between the closely related almond and peach genomes: results from the almond genome sequence.</title>
        <authorList>
            <person name="Alioto T."/>
            <person name="Alexiou K.G."/>
            <person name="Bardil A."/>
            <person name="Barteri F."/>
            <person name="Castanera R."/>
            <person name="Cruz F."/>
            <person name="Dhingra A."/>
            <person name="Duval H."/>
            <person name="Fernandez I Marti A."/>
            <person name="Frias L."/>
            <person name="Galan B."/>
            <person name="Garcia J.L."/>
            <person name="Howad W."/>
            <person name="Gomez-Garrido J."/>
            <person name="Gut M."/>
            <person name="Julca I."/>
            <person name="Morata J."/>
            <person name="Puigdomenech P."/>
            <person name="Ribeca P."/>
            <person name="Rubio Cabetas M.J."/>
            <person name="Vlasova A."/>
            <person name="Wirthensohn M."/>
            <person name="Garcia-Mas J."/>
            <person name="Gabaldon T."/>
            <person name="Casacuberta J.M."/>
            <person name="Arus P."/>
        </authorList>
    </citation>
    <scope>NUCLEOTIDE SEQUENCE [LARGE SCALE GENOMIC DNA]</scope>
    <source>
        <strain evidence="3">cv. Texas</strain>
    </source>
</reference>
<evidence type="ECO:0000313" key="3">
    <source>
        <dbReference type="Proteomes" id="UP000327085"/>
    </source>
</evidence>
<dbReference type="Proteomes" id="UP000327085">
    <property type="component" value="Chromosome 2"/>
</dbReference>
<sequence>MWMLWTERNNILFGGNPLSVVKLVMQAKNDDMELKAAEIWRVPGVLTAVRDSLGSLVSAVSLQAPGRVSFLATELYAMKIDLSFALDAAIVALVVESDSLLAVQLVTSDVECLAVEGGLVDEIRNLLKSW</sequence>
<dbReference type="GO" id="GO:0003676">
    <property type="term" value="F:nucleic acid binding"/>
    <property type="evidence" value="ECO:0007669"/>
    <property type="project" value="InterPro"/>
</dbReference>
<dbReference type="Pfam" id="PF13456">
    <property type="entry name" value="RVT_3"/>
    <property type="match status" value="1"/>
</dbReference>
<dbReference type="InParanoid" id="A0A5E4FTZ0"/>
<dbReference type="GO" id="GO:0004523">
    <property type="term" value="F:RNA-DNA hybrid ribonuclease activity"/>
    <property type="evidence" value="ECO:0007669"/>
    <property type="project" value="InterPro"/>
</dbReference>
<proteinExistence type="predicted"/>
<dbReference type="InterPro" id="IPR002156">
    <property type="entry name" value="RNaseH_domain"/>
</dbReference>
<organism evidence="2 3">
    <name type="scientific">Prunus dulcis</name>
    <name type="common">Almond</name>
    <name type="synonym">Amygdalus dulcis</name>
    <dbReference type="NCBI Taxonomy" id="3755"/>
    <lineage>
        <taxon>Eukaryota</taxon>
        <taxon>Viridiplantae</taxon>
        <taxon>Streptophyta</taxon>
        <taxon>Embryophyta</taxon>
        <taxon>Tracheophyta</taxon>
        <taxon>Spermatophyta</taxon>
        <taxon>Magnoliopsida</taxon>
        <taxon>eudicotyledons</taxon>
        <taxon>Gunneridae</taxon>
        <taxon>Pentapetalae</taxon>
        <taxon>rosids</taxon>
        <taxon>fabids</taxon>
        <taxon>Rosales</taxon>
        <taxon>Rosaceae</taxon>
        <taxon>Amygdaloideae</taxon>
        <taxon>Amygdaleae</taxon>
        <taxon>Prunus</taxon>
    </lineage>
</organism>
<dbReference type="AlphaFoldDB" id="A0A5E4FTZ0"/>